<gene>
    <name evidence="1" type="ORF">TNCV_2484951</name>
</gene>
<evidence type="ECO:0000313" key="1">
    <source>
        <dbReference type="EMBL" id="GFY25375.1"/>
    </source>
</evidence>
<name>A0A8X6VZL4_TRICX</name>
<dbReference type="EMBL" id="BMAU01021371">
    <property type="protein sequence ID" value="GFY25375.1"/>
    <property type="molecule type" value="Genomic_DNA"/>
</dbReference>
<comment type="caution">
    <text evidence="1">The sequence shown here is derived from an EMBL/GenBank/DDBJ whole genome shotgun (WGS) entry which is preliminary data.</text>
</comment>
<dbReference type="AlphaFoldDB" id="A0A8X6VZL4"/>
<evidence type="ECO:0000313" key="2">
    <source>
        <dbReference type="Proteomes" id="UP000887159"/>
    </source>
</evidence>
<protein>
    <submittedName>
        <fullName evidence="1">Uncharacterized protein</fullName>
    </submittedName>
</protein>
<keyword evidence="2" id="KW-1185">Reference proteome</keyword>
<accession>A0A8X6VZL4</accession>
<dbReference type="Proteomes" id="UP000887159">
    <property type="component" value="Unassembled WGS sequence"/>
</dbReference>
<proteinExistence type="predicted"/>
<organism evidence="1 2">
    <name type="scientific">Trichonephila clavipes</name>
    <name type="common">Golden silk orbweaver</name>
    <name type="synonym">Nephila clavipes</name>
    <dbReference type="NCBI Taxonomy" id="2585209"/>
    <lineage>
        <taxon>Eukaryota</taxon>
        <taxon>Metazoa</taxon>
        <taxon>Ecdysozoa</taxon>
        <taxon>Arthropoda</taxon>
        <taxon>Chelicerata</taxon>
        <taxon>Arachnida</taxon>
        <taxon>Araneae</taxon>
        <taxon>Araneomorphae</taxon>
        <taxon>Entelegynae</taxon>
        <taxon>Araneoidea</taxon>
        <taxon>Nephilidae</taxon>
        <taxon>Trichonephila</taxon>
    </lineage>
</organism>
<sequence>MIGVSSVRAVMPLKTRRVESWSLWHGVKDRSWVASSLTVFKNYEVTYPANKQTKEEVARVGLNKSLEHSLQHVGVHYPAQR</sequence>
<reference evidence="1" key="1">
    <citation type="submission" date="2020-08" db="EMBL/GenBank/DDBJ databases">
        <title>Multicomponent nature underlies the extraordinary mechanical properties of spider dragline silk.</title>
        <authorList>
            <person name="Kono N."/>
            <person name="Nakamura H."/>
            <person name="Mori M."/>
            <person name="Yoshida Y."/>
            <person name="Ohtoshi R."/>
            <person name="Malay A.D."/>
            <person name="Moran D.A.P."/>
            <person name="Tomita M."/>
            <person name="Numata K."/>
            <person name="Arakawa K."/>
        </authorList>
    </citation>
    <scope>NUCLEOTIDE SEQUENCE</scope>
</reference>